<dbReference type="EMBL" id="CAACVG010008466">
    <property type="protein sequence ID" value="VEN49965.1"/>
    <property type="molecule type" value="Genomic_DNA"/>
</dbReference>
<dbReference type="AlphaFoldDB" id="A0A653CPX1"/>
<gene>
    <name evidence="1" type="ORF">CALMAC_LOCUS10883</name>
</gene>
<proteinExistence type="predicted"/>
<accession>A0A653CPX1</accession>
<organism evidence="1 2">
    <name type="scientific">Callosobruchus maculatus</name>
    <name type="common">Southern cowpea weevil</name>
    <name type="synonym">Pulse bruchid</name>
    <dbReference type="NCBI Taxonomy" id="64391"/>
    <lineage>
        <taxon>Eukaryota</taxon>
        <taxon>Metazoa</taxon>
        <taxon>Ecdysozoa</taxon>
        <taxon>Arthropoda</taxon>
        <taxon>Hexapoda</taxon>
        <taxon>Insecta</taxon>
        <taxon>Pterygota</taxon>
        <taxon>Neoptera</taxon>
        <taxon>Endopterygota</taxon>
        <taxon>Coleoptera</taxon>
        <taxon>Polyphaga</taxon>
        <taxon>Cucujiformia</taxon>
        <taxon>Chrysomeloidea</taxon>
        <taxon>Chrysomelidae</taxon>
        <taxon>Bruchinae</taxon>
        <taxon>Bruchini</taxon>
        <taxon>Callosobruchus</taxon>
    </lineage>
</organism>
<evidence type="ECO:0000313" key="2">
    <source>
        <dbReference type="Proteomes" id="UP000410492"/>
    </source>
</evidence>
<sequence>MADRTPHTVSPGLPLCPAIQFNLTIGLVRVSKQYPRSR</sequence>
<reference evidence="1 2" key="1">
    <citation type="submission" date="2019-01" db="EMBL/GenBank/DDBJ databases">
        <authorList>
            <person name="Sayadi A."/>
        </authorList>
    </citation>
    <scope>NUCLEOTIDE SEQUENCE [LARGE SCALE GENOMIC DNA]</scope>
</reference>
<dbReference type="Proteomes" id="UP000410492">
    <property type="component" value="Unassembled WGS sequence"/>
</dbReference>
<name>A0A653CPX1_CALMS</name>
<keyword evidence="2" id="KW-1185">Reference proteome</keyword>
<protein>
    <submittedName>
        <fullName evidence="1">Uncharacterized protein</fullName>
    </submittedName>
</protein>
<evidence type="ECO:0000313" key="1">
    <source>
        <dbReference type="EMBL" id="VEN49965.1"/>
    </source>
</evidence>